<dbReference type="InterPro" id="IPR017972">
    <property type="entry name" value="Cyt_P450_CS"/>
</dbReference>
<evidence type="ECO:0000256" key="6">
    <source>
        <dbReference type="ARBA" id="ARBA00022723"/>
    </source>
</evidence>
<dbReference type="GO" id="GO:0005506">
    <property type="term" value="F:iron ion binding"/>
    <property type="evidence" value="ECO:0007669"/>
    <property type="project" value="InterPro"/>
</dbReference>
<evidence type="ECO:0000256" key="1">
    <source>
        <dbReference type="ARBA" id="ARBA00001971"/>
    </source>
</evidence>
<feature type="non-terminal residue" evidence="15">
    <location>
        <position position="1"/>
    </location>
</feature>
<evidence type="ECO:0000313" key="16">
    <source>
        <dbReference type="Proteomes" id="UP000728032"/>
    </source>
</evidence>
<evidence type="ECO:0000256" key="13">
    <source>
        <dbReference type="PIRSR" id="PIRSR602401-1"/>
    </source>
</evidence>
<name>A0A7R9MC52_9ACAR</name>
<evidence type="ECO:0000256" key="14">
    <source>
        <dbReference type="RuleBase" id="RU000461"/>
    </source>
</evidence>
<keyword evidence="11 14" id="KW-0503">Monooxygenase</keyword>
<dbReference type="GO" id="GO:0005789">
    <property type="term" value="C:endoplasmic reticulum membrane"/>
    <property type="evidence" value="ECO:0007669"/>
    <property type="project" value="UniProtKB-SubCell"/>
</dbReference>
<keyword evidence="6 13" id="KW-0479">Metal-binding</keyword>
<dbReference type="InterPro" id="IPR050476">
    <property type="entry name" value="Insect_CytP450_Detox"/>
</dbReference>
<dbReference type="GO" id="GO:0020037">
    <property type="term" value="F:heme binding"/>
    <property type="evidence" value="ECO:0007669"/>
    <property type="project" value="InterPro"/>
</dbReference>
<gene>
    <name evidence="15" type="ORF">ONB1V03_LOCUS13937</name>
</gene>
<dbReference type="OrthoDB" id="6428965at2759"/>
<keyword evidence="5 13" id="KW-0349">Heme</keyword>
<evidence type="ECO:0000256" key="12">
    <source>
        <dbReference type="ARBA" id="ARBA00023136"/>
    </source>
</evidence>
<dbReference type="PRINTS" id="PR00463">
    <property type="entry name" value="EP450I"/>
</dbReference>
<evidence type="ECO:0000256" key="8">
    <source>
        <dbReference type="ARBA" id="ARBA00022848"/>
    </source>
</evidence>
<dbReference type="GO" id="GO:0004497">
    <property type="term" value="F:monooxygenase activity"/>
    <property type="evidence" value="ECO:0007669"/>
    <property type="project" value="UniProtKB-KW"/>
</dbReference>
<evidence type="ECO:0000256" key="7">
    <source>
        <dbReference type="ARBA" id="ARBA00022824"/>
    </source>
</evidence>
<evidence type="ECO:0000256" key="3">
    <source>
        <dbReference type="ARBA" id="ARBA00004406"/>
    </source>
</evidence>
<dbReference type="PROSITE" id="PS00086">
    <property type="entry name" value="CYTOCHROME_P450"/>
    <property type="match status" value="1"/>
</dbReference>
<dbReference type="GO" id="GO:0016705">
    <property type="term" value="F:oxidoreductase activity, acting on paired donors, with incorporation or reduction of molecular oxygen"/>
    <property type="evidence" value="ECO:0007669"/>
    <property type="project" value="InterPro"/>
</dbReference>
<dbReference type="AlphaFoldDB" id="A0A7R9MC52"/>
<dbReference type="EMBL" id="OC927581">
    <property type="protein sequence ID" value="CAD7657307.1"/>
    <property type="molecule type" value="Genomic_DNA"/>
</dbReference>
<evidence type="ECO:0000256" key="4">
    <source>
        <dbReference type="ARBA" id="ARBA00010617"/>
    </source>
</evidence>
<feature type="non-terminal residue" evidence="15">
    <location>
        <position position="533"/>
    </location>
</feature>
<dbReference type="CDD" id="cd11055">
    <property type="entry name" value="CYP3A-like"/>
    <property type="match status" value="1"/>
</dbReference>
<accession>A0A7R9MC52</accession>
<dbReference type="InterPro" id="IPR002401">
    <property type="entry name" value="Cyt_P450_E_grp-I"/>
</dbReference>
<evidence type="ECO:0000313" key="15">
    <source>
        <dbReference type="EMBL" id="CAD7657307.1"/>
    </source>
</evidence>
<dbReference type="PRINTS" id="PR00385">
    <property type="entry name" value="P450"/>
</dbReference>
<keyword evidence="10 13" id="KW-0408">Iron</keyword>
<keyword evidence="16" id="KW-1185">Reference proteome</keyword>
<evidence type="ECO:0000256" key="2">
    <source>
        <dbReference type="ARBA" id="ARBA00004174"/>
    </source>
</evidence>
<evidence type="ECO:0000256" key="9">
    <source>
        <dbReference type="ARBA" id="ARBA00023002"/>
    </source>
</evidence>
<comment type="similarity">
    <text evidence="4 14">Belongs to the cytochrome P450 family.</text>
</comment>
<dbReference type="EMBL" id="CAJPVJ010012756">
    <property type="protein sequence ID" value="CAG2174493.1"/>
    <property type="molecule type" value="Genomic_DNA"/>
</dbReference>
<dbReference type="FunFam" id="1.10.630.10:FF:000182">
    <property type="entry name" value="Cytochrome P450 3A4"/>
    <property type="match status" value="1"/>
</dbReference>
<keyword evidence="12" id="KW-0472">Membrane</keyword>
<keyword evidence="7" id="KW-0256">Endoplasmic reticulum</keyword>
<dbReference type="PANTHER" id="PTHR24292">
    <property type="entry name" value="CYTOCHROME P450"/>
    <property type="match status" value="1"/>
</dbReference>
<proteinExistence type="inferred from homology"/>
<sequence length="533" mass="61701">AVSLKQTVITWKRALSYWKDRNIPTPRPIPIFGNFLSNFLKPKPYVELEWYKNNGRLFGVYMGNKPGLTVAEPEHVKQILVKDFHKFRNRRDQGGRHPVFSKNMFNARDDDWKRVRAIASPTFTSGKMRKMYPLINVCCKDFINNLDKLAANKSEVELKQLMGAYTMDVIASCAFATKTNTYADPNNPFTTRAHNIFHGPLWKMILMVSLPTFIARIQFVRRLIMGSTNSDFFVDFSRSLVQQRKKNNEKHNDFLQLLMDVERIQQRKKNNEKHNDFLQLLMDVERSDGDIREASDANEAHHVNEGKDEMEADAEALSDVVEKKLTENEILAQCFLFFIAGYETTATTLSYCTYELALNPTLQDRLYEETKPAFNEKGEIDYEVLSKLPFIDALLSETLRNYPPLLRLEREAMEDVTLGDTGVKIEKGLFVEIPVYAIHHDPEYYPNPFTFNPDRFMPENRENIKPYTYIPFGSGPRNCIGMRFALLEAKLALAKISQQFRFSRVANTDVPVVFNKGRFLLQAKRLVVGVERR</sequence>
<feature type="binding site" description="axial binding residue" evidence="13">
    <location>
        <position position="479"/>
    </location>
    <ligand>
        <name>heme</name>
        <dbReference type="ChEBI" id="CHEBI:30413"/>
    </ligand>
    <ligandPart>
        <name>Fe</name>
        <dbReference type="ChEBI" id="CHEBI:18248"/>
    </ligandPart>
</feature>
<organism evidence="15">
    <name type="scientific">Oppiella nova</name>
    <dbReference type="NCBI Taxonomy" id="334625"/>
    <lineage>
        <taxon>Eukaryota</taxon>
        <taxon>Metazoa</taxon>
        <taxon>Ecdysozoa</taxon>
        <taxon>Arthropoda</taxon>
        <taxon>Chelicerata</taxon>
        <taxon>Arachnida</taxon>
        <taxon>Acari</taxon>
        <taxon>Acariformes</taxon>
        <taxon>Sarcoptiformes</taxon>
        <taxon>Oribatida</taxon>
        <taxon>Brachypylina</taxon>
        <taxon>Oppioidea</taxon>
        <taxon>Oppiidae</taxon>
        <taxon>Oppiella</taxon>
    </lineage>
</organism>
<evidence type="ECO:0000256" key="5">
    <source>
        <dbReference type="ARBA" id="ARBA00022617"/>
    </source>
</evidence>
<comment type="cofactor">
    <cofactor evidence="1 13">
        <name>heme</name>
        <dbReference type="ChEBI" id="CHEBI:30413"/>
    </cofactor>
</comment>
<reference evidence="15" key="1">
    <citation type="submission" date="2020-11" db="EMBL/GenBank/DDBJ databases">
        <authorList>
            <person name="Tran Van P."/>
        </authorList>
    </citation>
    <scope>NUCLEOTIDE SEQUENCE</scope>
</reference>
<dbReference type="Pfam" id="PF00067">
    <property type="entry name" value="p450"/>
    <property type="match status" value="1"/>
</dbReference>
<dbReference type="PANTHER" id="PTHR24292:SF54">
    <property type="entry name" value="CYP9F3-RELATED"/>
    <property type="match status" value="1"/>
</dbReference>
<keyword evidence="9 14" id="KW-0560">Oxidoreductase</keyword>
<dbReference type="InterPro" id="IPR036396">
    <property type="entry name" value="Cyt_P450_sf"/>
</dbReference>
<evidence type="ECO:0000256" key="10">
    <source>
        <dbReference type="ARBA" id="ARBA00023004"/>
    </source>
</evidence>
<protein>
    <recommendedName>
        <fullName evidence="17">Cytochrome P450</fullName>
    </recommendedName>
</protein>
<evidence type="ECO:0000256" key="11">
    <source>
        <dbReference type="ARBA" id="ARBA00023033"/>
    </source>
</evidence>
<dbReference type="Proteomes" id="UP000728032">
    <property type="component" value="Unassembled WGS sequence"/>
</dbReference>
<dbReference type="Gene3D" id="1.10.630.10">
    <property type="entry name" value="Cytochrome P450"/>
    <property type="match status" value="1"/>
</dbReference>
<evidence type="ECO:0008006" key="17">
    <source>
        <dbReference type="Google" id="ProtNLM"/>
    </source>
</evidence>
<comment type="subcellular location">
    <subcellularLocation>
        <location evidence="3">Endoplasmic reticulum membrane</location>
        <topology evidence="3">Peripheral membrane protein</topology>
    </subcellularLocation>
    <subcellularLocation>
        <location evidence="2">Microsome membrane</location>
        <topology evidence="2">Peripheral membrane protein</topology>
    </subcellularLocation>
</comment>
<dbReference type="InterPro" id="IPR001128">
    <property type="entry name" value="Cyt_P450"/>
</dbReference>
<dbReference type="SUPFAM" id="SSF48264">
    <property type="entry name" value="Cytochrome P450"/>
    <property type="match status" value="1"/>
</dbReference>
<keyword evidence="8" id="KW-0492">Microsome</keyword>